<dbReference type="AlphaFoldDB" id="A0A0F9ULT0"/>
<sequence>MDEYPKCDCGEYNGLAMFEDRMWCPKCLWAEILYLRGVLKDFGIKQEGTK</sequence>
<comment type="caution">
    <text evidence="1">The sequence shown here is derived from an EMBL/GenBank/DDBJ whole genome shotgun (WGS) entry which is preliminary data.</text>
</comment>
<gene>
    <name evidence="1" type="ORF">LCGC14_0249800</name>
</gene>
<organism evidence="1">
    <name type="scientific">marine sediment metagenome</name>
    <dbReference type="NCBI Taxonomy" id="412755"/>
    <lineage>
        <taxon>unclassified sequences</taxon>
        <taxon>metagenomes</taxon>
        <taxon>ecological metagenomes</taxon>
    </lineage>
</organism>
<dbReference type="EMBL" id="LAZR01000129">
    <property type="protein sequence ID" value="KKN88417.1"/>
    <property type="molecule type" value="Genomic_DNA"/>
</dbReference>
<proteinExistence type="predicted"/>
<reference evidence="1" key="1">
    <citation type="journal article" date="2015" name="Nature">
        <title>Complex archaea that bridge the gap between prokaryotes and eukaryotes.</title>
        <authorList>
            <person name="Spang A."/>
            <person name="Saw J.H."/>
            <person name="Jorgensen S.L."/>
            <person name="Zaremba-Niedzwiedzka K."/>
            <person name="Martijn J."/>
            <person name="Lind A.E."/>
            <person name="van Eijk R."/>
            <person name="Schleper C."/>
            <person name="Guy L."/>
            <person name="Ettema T.J."/>
        </authorList>
    </citation>
    <scope>NUCLEOTIDE SEQUENCE</scope>
</reference>
<protein>
    <submittedName>
        <fullName evidence="1">Uncharacterized protein</fullName>
    </submittedName>
</protein>
<name>A0A0F9ULT0_9ZZZZ</name>
<accession>A0A0F9ULT0</accession>
<evidence type="ECO:0000313" key="1">
    <source>
        <dbReference type="EMBL" id="KKN88417.1"/>
    </source>
</evidence>